<evidence type="ECO:0000313" key="6">
    <source>
        <dbReference type="EMBL" id="ANZ74241.1"/>
    </source>
</evidence>
<dbReference type="SUPFAM" id="SSF50978">
    <property type="entry name" value="WD40 repeat-like"/>
    <property type="match status" value="1"/>
</dbReference>
<keyword evidence="2 5" id="KW-0853">WD repeat</keyword>
<feature type="repeat" description="WD" evidence="5">
    <location>
        <begin position="192"/>
        <end position="233"/>
    </location>
</feature>
<dbReference type="Gene3D" id="2.130.10.10">
    <property type="entry name" value="YVTN repeat-like/Quinoprotein amine dehydrogenase"/>
    <property type="match status" value="1"/>
</dbReference>
<keyword evidence="4" id="KW-0807">Transducer</keyword>
<organism evidence="6 7">
    <name type="scientific">Komagataella pastoris</name>
    <name type="common">Yeast</name>
    <name type="synonym">Pichia pastoris</name>
    <dbReference type="NCBI Taxonomy" id="4922"/>
    <lineage>
        <taxon>Eukaryota</taxon>
        <taxon>Fungi</taxon>
        <taxon>Dikarya</taxon>
        <taxon>Ascomycota</taxon>
        <taxon>Saccharomycotina</taxon>
        <taxon>Pichiomycetes</taxon>
        <taxon>Pichiales</taxon>
        <taxon>Pichiaceae</taxon>
        <taxon>Komagataella</taxon>
    </lineage>
</organism>
<dbReference type="InterPro" id="IPR015943">
    <property type="entry name" value="WD40/YVTN_repeat-like_dom_sf"/>
</dbReference>
<dbReference type="Proteomes" id="UP000094565">
    <property type="component" value="Chromosome 1"/>
</dbReference>
<dbReference type="InterPro" id="IPR001632">
    <property type="entry name" value="WD40_G-protein_beta-like"/>
</dbReference>
<proteinExistence type="inferred from homology"/>
<dbReference type="PIRSF" id="PIRSF002394">
    <property type="entry name" value="GN-bd_beta"/>
    <property type="match status" value="1"/>
</dbReference>
<dbReference type="PROSITE" id="PS50082">
    <property type="entry name" value="WD_REPEATS_2"/>
    <property type="match status" value="3"/>
</dbReference>
<dbReference type="PRINTS" id="PR00320">
    <property type="entry name" value="GPROTEINBRPT"/>
</dbReference>
<evidence type="ECO:0000256" key="5">
    <source>
        <dbReference type="PROSITE-ProRule" id="PRU00221"/>
    </source>
</evidence>
<dbReference type="AlphaFoldDB" id="A0A1B2J8C3"/>
<evidence type="ECO:0000313" key="7">
    <source>
        <dbReference type="Proteomes" id="UP000094565"/>
    </source>
</evidence>
<feature type="repeat" description="WD" evidence="5">
    <location>
        <begin position="66"/>
        <end position="108"/>
    </location>
</feature>
<keyword evidence="3" id="KW-0677">Repeat</keyword>
<feature type="repeat" description="WD" evidence="5">
    <location>
        <begin position="336"/>
        <end position="370"/>
    </location>
</feature>
<protein>
    <submittedName>
        <fullName evidence="6">BA75_01339T0</fullName>
    </submittedName>
</protein>
<dbReference type="SMART" id="SM00320">
    <property type="entry name" value="WD40"/>
    <property type="match status" value="7"/>
</dbReference>
<dbReference type="OrthoDB" id="10255630at2759"/>
<evidence type="ECO:0000256" key="1">
    <source>
        <dbReference type="ARBA" id="ARBA00009768"/>
    </source>
</evidence>
<dbReference type="PROSITE" id="PS50294">
    <property type="entry name" value="WD_REPEATS_REGION"/>
    <property type="match status" value="3"/>
</dbReference>
<name>A0A1B2J8C3_PICPA</name>
<evidence type="ECO:0000256" key="4">
    <source>
        <dbReference type="ARBA" id="ARBA00023224"/>
    </source>
</evidence>
<dbReference type="CDD" id="cd00200">
    <property type="entry name" value="WD40"/>
    <property type="match status" value="1"/>
</dbReference>
<dbReference type="InterPro" id="IPR036322">
    <property type="entry name" value="WD40_repeat_dom_sf"/>
</dbReference>
<dbReference type="InterPro" id="IPR016346">
    <property type="entry name" value="G-protein_beta_1-5"/>
</dbReference>
<gene>
    <name evidence="6" type="ORF">ATY40_BA7501339</name>
</gene>
<evidence type="ECO:0000256" key="2">
    <source>
        <dbReference type="ARBA" id="ARBA00022574"/>
    </source>
</evidence>
<reference evidence="6 7" key="1">
    <citation type="submission" date="2016-02" db="EMBL/GenBank/DDBJ databases">
        <title>Comparative genomic and transcriptomic foundation for Pichia pastoris.</title>
        <authorList>
            <person name="Love K.R."/>
            <person name="Shah K.A."/>
            <person name="Whittaker C.A."/>
            <person name="Wu J."/>
            <person name="Bartlett M.C."/>
            <person name="Ma D."/>
            <person name="Leeson R.L."/>
            <person name="Priest M."/>
            <person name="Young S.K."/>
            <person name="Love J.C."/>
        </authorList>
    </citation>
    <scope>NUCLEOTIDE SEQUENCE [LARGE SCALE GENOMIC DNA]</scope>
    <source>
        <strain evidence="6 7">ATCC 28485</strain>
    </source>
</reference>
<sequence>MSDPQEQLKKLQAQINQSKKETKQLYFHLDRVLKSCQDSNLTTVYRQQVPNGPPVRFDNFGLYHVLRGHFNKISQIRWGPADSYYLLSSSQDGFMIIWDTLTGYKVKAIPLDVQWVLSCAYSPDGQLVASGGLSNRATIYNSESGTSRAVLKGHTCYISDMGFLGPDKLITASGDMNCILWDVNRAIQVNTYVDHLGDVLTLAVDQKNGRFVSGASDGYAKVWDCRSACPVYQYVVGHNEVTVVEQLTDHLFAAGTDDGTIKLFDIRSDGEINRYDPPFLASTVPPALHQNHQGAADDSSVTSIAFSTSGRLMFATYADKGCLVWDLLANQLLGELSGHSNQVNQVRVNGQGNGVATSSWDSTIKIWGAT</sequence>
<dbReference type="PANTHER" id="PTHR19850">
    <property type="entry name" value="GUANINE NUCLEOTIDE-BINDING PROTEIN BETA G PROTEIN BETA"/>
    <property type="match status" value="1"/>
</dbReference>
<dbReference type="EMBL" id="CP014584">
    <property type="protein sequence ID" value="ANZ74241.1"/>
    <property type="molecule type" value="Genomic_DNA"/>
</dbReference>
<evidence type="ECO:0000256" key="3">
    <source>
        <dbReference type="ARBA" id="ARBA00022737"/>
    </source>
</evidence>
<keyword evidence="7" id="KW-1185">Reference proteome</keyword>
<dbReference type="InterPro" id="IPR019775">
    <property type="entry name" value="WD40_repeat_CS"/>
</dbReference>
<dbReference type="GO" id="GO:0007165">
    <property type="term" value="P:signal transduction"/>
    <property type="evidence" value="ECO:0007669"/>
    <property type="project" value="UniProtKB-KW"/>
</dbReference>
<dbReference type="Pfam" id="PF25391">
    <property type="entry name" value="WD40_Gbeta"/>
    <property type="match status" value="1"/>
</dbReference>
<dbReference type="PROSITE" id="PS00678">
    <property type="entry name" value="WD_REPEATS_1"/>
    <property type="match status" value="1"/>
</dbReference>
<dbReference type="InterPro" id="IPR001680">
    <property type="entry name" value="WD40_rpt"/>
</dbReference>
<dbReference type="InterPro" id="IPR020472">
    <property type="entry name" value="WD40_PAC1"/>
</dbReference>
<dbReference type="PRINTS" id="PR00319">
    <property type="entry name" value="GPROTEINB"/>
</dbReference>
<accession>A0A1B2J8C3</accession>
<comment type="similarity">
    <text evidence="1">Belongs to the WD repeat G protein beta family.</text>
</comment>